<keyword evidence="10" id="KW-1185">Reference proteome</keyword>
<evidence type="ECO:0000313" key="9">
    <source>
        <dbReference type="EMBL" id="AXE21044.1"/>
    </source>
</evidence>
<keyword evidence="3 7" id="KW-1133">Transmembrane helix</keyword>
<gene>
    <name evidence="9" type="ORF">DR864_26570</name>
</gene>
<dbReference type="RefSeq" id="WP_114069807.1">
    <property type="nucleotide sequence ID" value="NZ_CP030850.1"/>
</dbReference>
<evidence type="ECO:0000256" key="3">
    <source>
        <dbReference type="ARBA" id="ARBA00022989"/>
    </source>
</evidence>
<dbReference type="PANTHER" id="PTHR21624">
    <property type="entry name" value="STEROL DESATURASE-RELATED PROTEIN"/>
    <property type="match status" value="1"/>
</dbReference>
<feature type="transmembrane region" description="Helical" evidence="7">
    <location>
        <begin position="12"/>
        <end position="30"/>
    </location>
</feature>
<dbReference type="KEGG" id="run:DR864_26570"/>
<evidence type="ECO:0000259" key="8">
    <source>
        <dbReference type="Pfam" id="PF04116"/>
    </source>
</evidence>
<name>A0A344TQX3_9BACT</name>
<dbReference type="InterPro" id="IPR006694">
    <property type="entry name" value="Fatty_acid_hydroxylase"/>
</dbReference>
<evidence type="ECO:0000313" key="10">
    <source>
        <dbReference type="Proteomes" id="UP000251993"/>
    </source>
</evidence>
<dbReference type="OrthoDB" id="9770329at2"/>
<feature type="transmembrane region" description="Helical" evidence="7">
    <location>
        <begin position="42"/>
        <end position="69"/>
    </location>
</feature>
<dbReference type="Proteomes" id="UP000251993">
    <property type="component" value="Chromosome"/>
</dbReference>
<feature type="transmembrane region" description="Helical" evidence="7">
    <location>
        <begin position="81"/>
        <end position="101"/>
    </location>
</feature>
<organism evidence="9 10">
    <name type="scientific">Runella rosea</name>
    <dbReference type="NCBI Taxonomy" id="2259595"/>
    <lineage>
        <taxon>Bacteria</taxon>
        <taxon>Pseudomonadati</taxon>
        <taxon>Bacteroidota</taxon>
        <taxon>Cytophagia</taxon>
        <taxon>Cytophagales</taxon>
        <taxon>Spirosomataceae</taxon>
        <taxon>Runella</taxon>
    </lineage>
</organism>
<reference evidence="9 10" key="1">
    <citation type="submission" date="2018-07" db="EMBL/GenBank/DDBJ databases">
        <title>Genome sequencing of Runella.</title>
        <authorList>
            <person name="Baek M.-G."/>
            <person name="Yi H."/>
        </authorList>
    </citation>
    <scope>NUCLEOTIDE SEQUENCE [LARGE SCALE GENOMIC DNA]</scope>
    <source>
        <strain evidence="9 10">HYN0085</strain>
    </source>
</reference>
<evidence type="ECO:0000256" key="7">
    <source>
        <dbReference type="SAM" id="Phobius"/>
    </source>
</evidence>
<proteinExistence type="predicted"/>
<dbReference type="GO" id="GO:0012505">
    <property type="term" value="C:endomembrane system"/>
    <property type="evidence" value="ECO:0007669"/>
    <property type="project" value="UniProtKB-SubCell"/>
</dbReference>
<dbReference type="GO" id="GO:0005506">
    <property type="term" value="F:iron ion binding"/>
    <property type="evidence" value="ECO:0007669"/>
    <property type="project" value="InterPro"/>
</dbReference>
<dbReference type="AlphaFoldDB" id="A0A344TQX3"/>
<protein>
    <submittedName>
        <fullName evidence="9">Sterol desaturase family protein</fullName>
    </submittedName>
</protein>
<evidence type="ECO:0000256" key="2">
    <source>
        <dbReference type="ARBA" id="ARBA00022692"/>
    </source>
</evidence>
<feature type="domain" description="Fatty acid hydroxylase" evidence="8">
    <location>
        <begin position="84"/>
        <end position="217"/>
    </location>
</feature>
<dbReference type="GO" id="GO:0050479">
    <property type="term" value="F:glyceryl-ether monooxygenase activity"/>
    <property type="evidence" value="ECO:0007669"/>
    <property type="project" value="TreeGrafter"/>
</dbReference>
<dbReference type="Pfam" id="PF04116">
    <property type="entry name" value="FA_hydroxylase"/>
    <property type="match status" value="1"/>
</dbReference>
<sequence>MTNELEQALIQLTTPFYALLIGLEALASHWQHRQNYTWRDTLTNFLLMLFNGGIDLAFRAIYVVILVWFYQYHVTEITNVYGYWLLLFLAEDFLFYVLHVVDHYCRLFWAVHVTHHSSEYFNLTTGFRSSVFQPLYRFVYFIPLVLLGFRPADIILMYAITQIYGIIVHTNYVGKLGVLEYILVTPSHHRVHHASNVEYLDKNMGMCLIIWDRIFGTFQEEEASISLKYGLTTPLAQRGIGHTVFHEWKAIFEDLKRDVDLKTKIKYVLNPPGWSHDGSTKTSDQLRENIISIEKPTEEKCAY</sequence>
<accession>A0A344TQX3</accession>
<keyword evidence="6 7" id="KW-0472">Membrane</keyword>
<dbReference type="GO" id="GO:0016020">
    <property type="term" value="C:membrane"/>
    <property type="evidence" value="ECO:0007669"/>
    <property type="project" value="GOC"/>
</dbReference>
<evidence type="ECO:0000256" key="1">
    <source>
        <dbReference type="ARBA" id="ARBA00004127"/>
    </source>
</evidence>
<evidence type="ECO:0000256" key="5">
    <source>
        <dbReference type="ARBA" id="ARBA00023098"/>
    </source>
</evidence>
<evidence type="ECO:0000256" key="4">
    <source>
        <dbReference type="ARBA" id="ARBA00023002"/>
    </source>
</evidence>
<dbReference type="GO" id="GO:0008610">
    <property type="term" value="P:lipid biosynthetic process"/>
    <property type="evidence" value="ECO:0007669"/>
    <property type="project" value="InterPro"/>
</dbReference>
<keyword evidence="2 7" id="KW-0812">Transmembrane</keyword>
<dbReference type="PANTHER" id="PTHR21624:SF1">
    <property type="entry name" value="ALKYLGLYCEROL MONOOXYGENASE"/>
    <property type="match status" value="1"/>
</dbReference>
<dbReference type="InterPro" id="IPR051689">
    <property type="entry name" value="Sterol_desaturase/TMEM195"/>
</dbReference>
<keyword evidence="5" id="KW-0443">Lipid metabolism</keyword>
<evidence type="ECO:0000256" key="6">
    <source>
        <dbReference type="ARBA" id="ARBA00023136"/>
    </source>
</evidence>
<dbReference type="EMBL" id="CP030850">
    <property type="protein sequence ID" value="AXE21044.1"/>
    <property type="molecule type" value="Genomic_DNA"/>
</dbReference>
<feature type="transmembrane region" description="Helical" evidence="7">
    <location>
        <begin position="138"/>
        <end position="160"/>
    </location>
</feature>
<keyword evidence="4" id="KW-0560">Oxidoreductase</keyword>
<dbReference type="GO" id="GO:0006643">
    <property type="term" value="P:membrane lipid metabolic process"/>
    <property type="evidence" value="ECO:0007669"/>
    <property type="project" value="TreeGrafter"/>
</dbReference>
<comment type="subcellular location">
    <subcellularLocation>
        <location evidence="1">Endomembrane system</location>
        <topology evidence="1">Multi-pass membrane protein</topology>
    </subcellularLocation>
</comment>